<dbReference type="Proteomes" id="UP000256601">
    <property type="component" value="Unassembled WGS sequence"/>
</dbReference>
<dbReference type="OrthoDB" id="1612078at2759"/>
<feature type="chain" id="PRO_5036020537" evidence="1">
    <location>
        <begin position="19"/>
        <end position="645"/>
    </location>
</feature>
<name>A0A1H6PYM5_YARLL</name>
<reference evidence="4 6" key="2">
    <citation type="submission" date="2018-07" db="EMBL/GenBank/DDBJ databases">
        <title>Draft Genome Assemblies for Five Robust Yarrowia lipolytica Strains Exhibiting High Lipid Production and Pentose Sugar Utilization and Sugar Alcohol Secretion from Undetoxified Lignocellulosic Biomass Hydrolysates.</title>
        <authorList>
            <consortium name="DOE Joint Genome Institute"/>
            <person name="Walker C."/>
            <person name="Ryu S."/>
            <person name="Na H."/>
            <person name="Zane M."/>
            <person name="LaButti K."/>
            <person name="Lipzen A."/>
            <person name="Haridas S."/>
            <person name="Barry K."/>
            <person name="Grigoriev I.V."/>
            <person name="Quarterman J."/>
            <person name="Slininger P."/>
            <person name="Dien B."/>
            <person name="Trinh C.T."/>
        </authorList>
    </citation>
    <scope>NUCLEOTIDE SEQUENCE [LARGE SCALE GENOMIC DNA]</scope>
    <source>
        <strain evidence="4 6">YB392</strain>
    </source>
</reference>
<evidence type="ECO:0000313" key="3">
    <source>
        <dbReference type="EMBL" id="AOW05554.1"/>
    </source>
</evidence>
<dbReference type="KEGG" id="yli:2911678"/>
<gene>
    <name evidence="4" type="ORF">B0I71DRAFT_9301</name>
    <name evidence="3" type="ORF">YALI1_E20845g</name>
</gene>
<dbReference type="VEuPathDB" id="FungiDB:YALI1_E20845g"/>
<dbReference type="Pfam" id="PF12222">
    <property type="entry name" value="PNGaseA"/>
    <property type="match status" value="1"/>
</dbReference>
<dbReference type="GeneID" id="2911678"/>
<organism evidence="3 5">
    <name type="scientific">Yarrowia lipolytica</name>
    <name type="common">Candida lipolytica</name>
    <dbReference type="NCBI Taxonomy" id="4952"/>
    <lineage>
        <taxon>Eukaryota</taxon>
        <taxon>Fungi</taxon>
        <taxon>Dikarya</taxon>
        <taxon>Ascomycota</taxon>
        <taxon>Saccharomycotina</taxon>
        <taxon>Dipodascomycetes</taxon>
        <taxon>Dipodascales</taxon>
        <taxon>Dipodascales incertae sedis</taxon>
        <taxon>Yarrowia</taxon>
    </lineage>
</organism>
<dbReference type="eggNOG" id="ENOG502QSXK">
    <property type="taxonomic scope" value="Eukaryota"/>
</dbReference>
<dbReference type="RefSeq" id="XP_504069.1">
    <property type="nucleotide sequence ID" value="XM_504069.1"/>
</dbReference>
<dbReference type="PANTHER" id="PTHR31104">
    <property type="entry name" value="PEPTIDE-N4-(N-ACETYL-BETA-GLUCOSAMINYL)ASPARAGINE AMIDASE A PROTEIN"/>
    <property type="match status" value="1"/>
</dbReference>
<dbReference type="VEuPathDB" id="FungiDB:YALI0_E17611g"/>
<evidence type="ECO:0000313" key="6">
    <source>
        <dbReference type="Proteomes" id="UP000256601"/>
    </source>
</evidence>
<evidence type="ECO:0000313" key="4">
    <source>
        <dbReference type="EMBL" id="RDW27970.1"/>
    </source>
</evidence>
<dbReference type="Proteomes" id="UP000182444">
    <property type="component" value="Chromosome 1E"/>
</dbReference>
<dbReference type="EMBL" id="CP017557">
    <property type="protein sequence ID" value="AOW05554.1"/>
    <property type="molecule type" value="Genomic_DNA"/>
</dbReference>
<feature type="signal peptide" evidence="1">
    <location>
        <begin position="1"/>
        <end position="18"/>
    </location>
</feature>
<dbReference type="InterPro" id="IPR056948">
    <property type="entry name" value="PNGaseA_N"/>
</dbReference>
<evidence type="ECO:0000259" key="2">
    <source>
        <dbReference type="Pfam" id="PF12222"/>
    </source>
</evidence>
<dbReference type="InterPro" id="IPR021102">
    <property type="entry name" value="PNGase_A"/>
</dbReference>
<reference evidence="3 5" key="1">
    <citation type="journal article" date="2016" name="PLoS ONE">
        <title>Sequence Assembly of Yarrowia lipolytica Strain W29/CLIB89 Shows Transposable Element Diversity.</title>
        <authorList>
            <person name="Magnan C."/>
            <person name="Yu J."/>
            <person name="Chang I."/>
            <person name="Jahn E."/>
            <person name="Kanomata Y."/>
            <person name="Wu J."/>
            <person name="Zeller M."/>
            <person name="Oakes M."/>
            <person name="Baldi P."/>
            <person name="Sandmeyer S."/>
        </authorList>
    </citation>
    <scope>NUCLEOTIDE SEQUENCE [LARGE SCALE GENOMIC DNA]</scope>
    <source>
        <strain evidence="3">CLIB89</strain>
        <strain evidence="5">CLIB89(W29)</strain>
    </source>
</reference>
<protein>
    <submittedName>
        <fullName evidence="4">Peptide N-acetyl-beta-D-glucosaminyl asparaginase amidase A-domain-containing protein</fullName>
    </submittedName>
</protein>
<sequence>MKLFHSLSACLLASVALAAPVVDLASRDQQIINTFQVTGPNIQLESVDKIHLWQHTFANSYGAPKVAQYTPPNQDFDRVRLSYNSSVTTTQYDRLIQVFVGDTEVWRSSTAEPVGSPLVQFGFEKDVSEYLALFKEPQTITFVLGNVVQDGLQGQFDTNFFIEFLKSGDGPHPGTQIGGALTWNYGTGGDYFRPADVVHGLSKGNGDSYSFPDDTAKTSIQLPRNTTRAVVEIHASGNSNEEFWYTNMFNELSGQDGDGNGGPSRIVEVWIGGRLAGVAFPYPVVYTGGISPYFWTPIVSPQAFDGPSYRVDVTPFLPWLWQGIEIELKLTAQYTDKPQNAQQNWFVTGALLAWTELGLQGSGNVYVADNTPTYTPAWNKLSNSDMVQVSHVNRVVKVMSQLQFSSPRGNLNAQVTWNQNGISSNIQYYTSSSQAVLQSTKGSDSLEVVLNGNTQTVWNASYFYPVVLNTIQQGKVANSDIVTGYDRVKTGVAYERTVLNATSQMGGDSSWGTTYQSYWRSLAGAYDVPSNYDATYYSEEAQADHGNLQYRNPSSSGSATSFKDGSVLDTINHYTDLVFASGNNQDPWAFATALSNVIKALGYSPAEIPSSSNDKSFAIQSGGDSDSNAGPYRIVFSGGNGLHQH</sequence>
<keyword evidence="1" id="KW-0732">Signal</keyword>
<dbReference type="EMBL" id="KZ858957">
    <property type="protein sequence ID" value="RDW27970.1"/>
    <property type="molecule type" value="Genomic_DNA"/>
</dbReference>
<proteinExistence type="predicted"/>
<accession>A0A1H6PYM5</accession>
<evidence type="ECO:0000256" key="1">
    <source>
        <dbReference type="SAM" id="SignalP"/>
    </source>
</evidence>
<evidence type="ECO:0000313" key="5">
    <source>
        <dbReference type="Proteomes" id="UP000182444"/>
    </source>
</evidence>
<dbReference type="AlphaFoldDB" id="A0A1H6PYM5"/>
<feature type="domain" description="Peptide N-acetyl-beta-D-glucosaminyl asparaginase amidase A N-terminal" evidence="2">
    <location>
        <begin position="46"/>
        <end position="356"/>
    </location>
</feature>